<dbReference type="Pfam" id="PF26585">
    <property type="entry name" value="STX17_N"/>
    <property type="match status" value="1"/>
</dbReference>
<evidence type="ECO:0000256" key="2">
    <source>
        <dbReference type="SAM" id="MobiDB-lite"/>
    </source>
</evidence>
<feature type="domain" description="T-SNARE coiled-coil homology" evidence="3">
    <location>
        <begin position="143"/>
        <end position="205"/>
    </location>
</feature>
<keyword evidence="5" id="KW-1185">Reference proteome</keyword>
<dbReference type="GO" id="GO:0031201">
    <property type="term" value="C:SNARE complex"/>
    <property type="evidence" value="ECO:0007669"/>
    <property type="project" value="TreeGrafter"/>
</dbReference>
<accession>A0AAD9J5R1</accession>
<dbReference type="Proteomes" id="UP001208570">
    <property type="component" value="Unassembled WGS sequence"/>
</dbReference>
<evidence type="ECO:0000256" key="1">
    <source>
        <dbReference type="ARBA" id="ARBA00009063"/>
    </source>
</evidence>
<reference evidence="4" key="1">
    <citation type="journal article" date="2023" name="Mol. Biol. Evol.">
        <title>Third-Generation Sequencing Reveals the Adaptive Role of the Epigenome in Three Deep-Sea Polychaetes.</title>
        <authorList>
            <person name="Perez M."/>
            <person name="Aroh O."/>
            <person name="Sun Y."/>
            <person name="Lan Y."/>
            <person name="Juniper S.K."/>
            <person name="Young C.R."/>
            <person name="Angers B."/>
            <person name="Qian P.Y."/>
        </authorList>
    </citation>
    <scope>NUCLEOTIDE SEQUENCE</scope>
    <source>
        <strain evidence="4">P08H-3</strain>
    </source>
</reference>
<protein>
    <recommendedName>
        <fullName evidence="3">t-SNARE coiled-coil homology domain-containing protein</fullName>
    </recommendedName>
</protein>
<dbReference type="EMBL" id="JAODUP010000576">
    <property type="protein sequence ID" value="KAK2146959.1"/>
    <property type="molecule type" value="Genomic_DNA"/>
</dbReference>
<feature type="compositionally biased region" description="Polar residues" evidence="2">
    <location>
        <begin position="290"/>
        <end position="305"/>
    </location>
</feature>
<name>A0AAD9J5R1_9ANNE</name>
<dbReference type="InterPro" id="IPR000727">
    <property type="entry name" value="T_SNARE_dom"/>
</dbReference>
<gene>
    <name evidence="4" type="ORF">LSH36_576g00049</name>
</gene>
<feature type="compositionally biased region" description="Polar residues" evidence="2">
    <location>
        <begin position="270"/>
        <end position="279"/>
    </location>
</feature>
<dbReference type="InterPro" id="IPR045242">
    <property type="entry name" value="Syntaxin"/>
</dbReference>
<dbReference type="PANTHER" id="PTHR19957">
    <property type="entry name" value="SYNTAXIN"/>
    <property type="match status" value="1"/>
</dbReference>
<dbReference type="AlphaFoldDB" id="A0AAD9J5R1"/>
<dbReference type="GO" id="GO:0006887">
    <property type="term" value="P:exocytosis"/>
    <property type="evidence" value="ECO:0007669"/>
    <property type="project" value="TreeGrafter"/>
</dbReference>
<dbReference type="GO" id="GO:0006906">
    <property type="term" value="P:vesicle fusion"/>
    <property type="evidence" value="ECO:0007669"/>
    <property type="project" value="TreeGrafter"/>
</dbReference>
<proteinExistence type="inferred from homology"/>
<evidence type="ECO:0000313" key="5">
    <source>
        <dbReference type="Proteomes" id="UP001208570"/>
    </source>
</evidence>
<comment type="similarity">
    <text evidence="1">Belongs to the syntaxin family.</text>
</comment>
<dbReference type="GO" id="GO:0006886">
    <property type="term" value="P:intracellular protein transport"/>
    <property type="evidence" value="ECO:0007669"/>
    <property type="project" value="TreeGrafter"/>
</dbReference>
<sequence length="305" mass="32890">MVPWLEYCPTQFQYQTTQQWDLLTKEQINSSRTVKQLKSTIKQLEQTREQILAKEQAKFDDSIGDIQQQTIAAIIEFLDLQAGCDLDPLLGPCDRQSLINEGMNKIVARKVRQHSLELSAEHAEGVDSSPGVSINEKQLIIDKPVSAQAQQAWQDLKMSLVELNSLIQEFSTVVHSQQETVDQIEDNIIYAQANVTQGITHLGAAAKLKSAMFPVAGALLGGAIGGPVGLVAGVKLGGLAAITGGLAGFTGGHILKIHRNKSTETELQKLSSRSSQNLGNVVGVSKSDDLTASPSARSSYSNPGF</sequence>
<feature type="region of interest" description="Disordered" evidence="2">
    <location>
        <begin position="270"/>
        <end position="305"/>
    </location>
</feature>
<dbReference type="PANTHER" id="PTHR19957:SF139">
    <property type="entry name" value="SYNTAXIN-17"/>
    <property type="match status" value="1"/>
</dbReference>
<dbReference type="PROSITE" id="PS50192">
    <property type="entry name" value="T_SNARE"/>
    <property type="match status" value="1"/>
</dbReference>
<dbReference type="InterPro" id="IPR059001">
    <property type="entry name" value="STX17_N"/>
</dbReference>
<dbReference type="GO" id="GO:0005484">
    <property type="term" value="F:SNAP receptor activity"/>
    <property type="evidence" value="ECO:0007669"/>
    <property type="project" value="TreeGrafter"/>
</dbReference>
<dbReference type="GO" id="GO:0000149">
    <property type="term" value="F:SNARE binding"/>
    <property type="evidence" value="ECO:0007669"/>
    <property type="project" value="TreeGrafter"/>
</dbReference>
<dbReference type="SUPFAM" id="SSF58038">
    <property type="entry name" value="SNARE fusion complex"/>
    <property type="match status" value="1"/>
</dbReference>
<dbReference type="InterPro" id="IPR010989">
    <property type="entry name" value="SNARE"/>
</dbReference>
<dbReference type="GO" id="GO:0048278">
    <property type="term" value="P:vesicle docking"/>
    <property type="evidence" value="ECO:0007669"/>
    <property type="project" value="TreeGrafter"/>
</dbReference>
<comment type="caution">
    <text evidence="4">The sequence shown here is derived from an EMBL/GenBank/DDBJ whole genome shotgun (WGS) entry which is preliminary data.</text>
</comment>
<dbReference type="GO" id="GO:0012505">
    <property type="term" value="C:endomembrane system"/>
    <property type="evidence" value="ECO:0007669"/>
    <property type="project" value="TreeGrafter"/>
</dbReference>
<evidence type="ECO:0000259" key="3">
    <source>
        <dbReference type="PROSITE" id="PS50192"/>
    </source>
</evidence>
<dbReference type="Gene3D" id="1.20.5.110">
    <property type="match status" value="1"/>
</dbReference>
<dbReference type="SUPFAM" id="SSF47661">
    <property type="entry name" value="t-snare proteins"/>
    <property type="match status" value="1"/>
</dbReference>
<evidence type="ECO:0000313" key="4">
    <source>
        <dbReference type="EMBL" id="KAK2146959.1"/>
    </source>
</evidence>
<organism evidence="4 5">
    <name type="scientific">Paralvinella palmiformis</name>
    <dbReference type="NCBI Taxonomy" id="53620"/>
    <lineage>
        <taxon>Eukaryota</taxon>
        <taxon>Metazoa</taxon>
        <taxon>Spiralia</taxon>
        <taxon>Lophotrochozoa</taxon>
        <taxon>Annelida</taxon>
        <taxon>Polychaeta</taxon>
        <taxon>Sedentaria</taxon>
        <taxon>Canalipalpata</taxon>
        <taxon>Terebellida</taxon>
        <taxon>Terebelliformia</taxon>
        <taxon>Alvinellidae</taxon>
        <taxon>Paralvinella</taxon>
    </lineage>
</organism>
<dbReference type="GO" id="GO:0005886">
    <property type="term" value="C:plasma membrane"/>
    <property type="evidence" value="ECO:0007669"/>
    <property type="project" value="TreeGrafter"/>
</dbReference>